<name>A0ABN7VJ08_GIGMA</name>
<keyword evidence="2" id="KW-1185">Reference proteome</keyword>
<comment type="caution">
    <text evidence="1">The sequence shown here is derived from an EMBL/GenBank/DDBJ whole genome shotgun (WGS) entry which is preliminary data.</text>
</comment>
<protein>
    <submittedName>
        <fullName evidence="1">29622_t:CDS:1</fullName>
    </submittedName>
</protein>
<organism evidence="1 2">
    <name type="scientific">Gigaspora margarita</name>
    <dbReference type="NCBI Taxonomy" id="4874"/>
    <lineage>
        <taxon>Eukaryota</taxon>
        <taxon>Fungi</taxon>
        <taxon>Fungi incertae sedis</taxon>
        <taxon>Mucoromycota</taxon>
        <taxon>Glomeromycotina</taxon>
        <taxon>Glomeromycetes</taxon>
        <taxon>Diversisporales</taxon>
        <taxon>Gigasporaceae</taxon>
        <taxon>Gigaspora</taxon>
    </lineage>
</organism>
<dbReference type="EMBL" id="CAJVQB010016064">
    <property type="protein sequence ID" value="CAG8778212.1"/>
    <property type="molecule type" value="Genomic_DNA"/>
</dbReference>
<dbReference type="Proteomes" id="UP000789901">
    <property type="component" value="Unassembled WGS sequence"/>
</dbReference>
<accession>A0ABN7VJ08</accession>
<reference evidence="1 2" key="1">
    <citation type="submission" date="2021-06" db="EMBL/GenBank/DDBJ databases">
        <authorList>
            <person name="Kallberg Y."/>
            <person name="Tangrot J."/>
            <person name="Rosling A."/>
        </authorList>
    </citation>
    <scope>NUCLEOTIDE SEQUENCE [LARGE SCALE GENOMIC DNA]</scope>
    <source>
        <strain evidence="1 2">120-4 pot B 10/14</strain>
    </source>
</reference>
<sequence>MTETKWPESSTPHISLTNPLYKIYTANCDTETAIQRESSMGIALVLHPELQPYIHNIDKVPGMAIMIDLYLPQNHKTRIISVYLPSSVSKYSNHAQKSIMNWIQNAHLRQFDIIVMAASLVYLTSMTLKSTLGPETTAEAK</sequence>
<evidence type="ECO:0000313" key="2">
    <source>
        <dbReference type="Proteomes" id="UP000789901"/>
    </source>
</evidence>
<proteinExistence type="predicted"/>
<evidence type="ECO:0000313" key="1">
    <source>
        <dbReference type="EMBL" id="CAG8778212.1"/>
    </source>
</evidence>
<gene>
    <name evidence="1" type="ORF">GMARGA_LOCUS19342</name>
</gene>